<dbReference type="PROSITE" id="PS50966">
    <property type="entry name" value="ZF_SWIM"/>
    <property type="match status" value="1"/>
</dbReference>
<protein>
    <submittedName>
        <fullName evidence="6">MuDR family transposase</fullName>
    </submittedName>
</protein>
<evidence type="ECO:0000256" key="1">
    <source>
        <dbReference type="ARBA" id="ARBA00022723"/>
    </source>
</evidence>
<name>A0A5A7NXA1_STRAF</name>
<keyword evidence="2 4" id="KW-0863">Zinc-finger</keyword>
<dbReference type="SMART" id="SM00575">
    <property type="entry name" value="ZnF_PMZ"/>
    <property type="match status" value="1"/>
</dbReference>
<gene>
    <name evidence="6" type="ORF">STAS_00677</name>
</gene>
<dbReference type="Pfam" id="PF04434">
    <property type="entry name" value="SWIM"/>
    <property type="match status" value="1"/>
</dbReference>
<dbReference type="InterPro" id="IPR007527">
    <property type="entry name" value="Znf_SWIM"/>
</dbReference>
<dbReference type="EMBL" id="BKCP01000002">
    <property type="protein sequence ID" value="GER25110.1"/>
    <property type="molecule type" value="Genomic_DNA"/>
</dbReference>
<reference evidence="7" key="1">
    <citation type="journal article" date="2019" name="Curr. Biol.">
        <title>Genome Sequence of Striga asiatica Provides Insight into the Evolution of Plant Parasitism.</title>
        <authorList>
            <person name="Yoshida S."/>
            <person name="Kim S."/>
            <person name="Wafula E.K."/>
            <person name="Tanskanen J."/>
            <person name="Kim Y.M."/>
            <person name="Honaas L."/>
            <person name="Yang Z."/>
            <person name="Spallek T."/>
            <person name="Conn C.E."/>
            <person name="Ichihashi Y."/>
            <person name="Cheong K."/>
            <person name="Cui S."/>
            <person name="Der J.P."/>
            <person name="Gundlach H."/>
            <person name="Jiao Y."/>
            <person name="Hori C."/>
            <person name="Ishida J.K."/>
            <person name="Kasahara H."/>
            <person name="Kiba T."/>
            <person name="Kim M.S."/>
            <person name="Koo N."/>
            <person name="Laohavisit A."/>
            <person name="Lee Y.H."/>
            <person name="Lumba S."/>
            <person name="McCourt P."/>
            <person name="Mortimer J.C."/>
            <person name="Mutuku J.M."/>
            <person name="Nomura T."/>
            <person name="Sasaki-Sekimoto Y."/>
            <person name="Seto Y."/>
            <person name="Wang Y."/>
            <person name="Wakatake T."/>
            <person name="Sakakibara H."/>
            <person name="Demura T."/>
            <person name="Yamaguchi S."/>
            <person name="Yoneyama K."/>
            <person name="Manabe R.I."/>
            <person name="Nelson D.C."/>
            <person name="Schulman A.H."/>
            <person name="Timko M.P."/>
            <person name="dePamphilis C.W."/>
            <person name="Choi D."/>
            <person name="Shirasu K."/>
        </authorList>
    </citation>
    <scope>NUCLEOTIDE SEQUENCE [LARGE SCALE GENOMIC DNA]</scope>
    <source>
        <strain evidence="7">cv. UVA1</strain>
    </source>
</reference>
<evidence type="ECO:0000313" key="7">
    <source>
        <dbReference type="Proteomes" id="UP000325081"/>
    </source>
</evidence>
<proteinExistence type="predicted"/>
<dbReference type="InterPro" id="IPR006564">
    <property type="entry name" value="Znf_PMZ"/>
</dbReference>
<evidence type="ECO:0000256" key="4">
    <source>
        <dbReference type="PROSITE-ProRule" id="PRU00325"/>
    </source>
</evidence>
<sequence>MSNELLLVHYNGNWTTEIKYEGYEVCGIHHKETETFDELAEGLKKMVNINSSRTRLEIRYQIREGYKPITVNNDMSLKFLKELKKVENDYTKIPLCVTFEAVERHELILENFARGNENLPIEVHQASDDIYRVKFGTQIFIVDMKKMTCTCNRFQMDELPCAHALGIMRGKHEEPEDYCSRYYYTSTLLATYNSTVFPVAYEMRKDGFSANIEDLIKPHEEITLTGRRKKKRFISAWEKGSKRMRV</sequence>
<dbReference type="GO" id="GO:0008270">
    <property type="term" value="F:zinc ion binding"/>
    <property type="evidence" value="ECO:0007669"/>
    <property type="project" value="UniProtKB-KW"/>
</dbReference>
<evidence type="ECO:0000256" key="3">
    <source>
        <dbReference type="ARBA" id="ARBA00022833"/>
    </source>
</evidence>
<organism evidence="6 7">
    <name type="scientific">Striga asiatica</name>
    <name type="common">Asiatic witchweed</name>
    <name type="synonym">Buchnera asiatica</name>
    <dbReference type="NCBI Taxonomy" id="4170"/>
    <lineage>
        <taxon>Eukaryota</taxon>
        <taxon>Viridiplantae</taxon>
        <taxon>Streptophyta</taxon>
        <taxon>Embryophyta</taxon>
        <taxon>Tracheophyta</taxon>
        <taxon>Spermatophyta</taxon>
        <taxon>Magnoliopsida</taxon>
        <taxon>eudicotyledons</taxon>
        <taxon>Gunneridae</taxon>
        <taxon>Pentapetalae</taxon>
        <taxon>asterids</taxon>
        <taxon>lamiids</taxon>
        <taxon>Lamiales</taxon>
        <taxon>Orobanchaceae</taxon>
        <taxon>Buchnereae</taxon>
        <taxon>Striga</taxon>
    </lineage>
</organism>
<evidence type="ECO:0000256" key="2">
    <source>
        <dbReference type="ARBA" id="ARBA00022771"/>
    </source>
</evidence>
<keyword evidence="3" id="KW-0862">Zinc</keyword>
<comment type="caution">
    <text evidence="6">The sequence shown here is derived from an EMBL/GenBank/DDBJ whole genome shotgun (WGS) entry which is preliminary data.</text>
</comment>
<dbReference type="AlphaFoldDB" id="A0A5A7NXA1"/>
<accession>A0A5A7NXA1</accession>
<keyword evidence="7" id="KW-1185">Reference proteome</keyword>
<feature type="domain" description="SWIM-type" evidence="5">
    <location>
        <begin position="140"/>
        <end position="172"/>
    </location>
</feature>
<keyword evidence="1" id="KW-0479">Metal-binding</keyword>
<dbReference type="OrthoDB" id="1931668at2759"/>
<evidence type="ECO:0000259" key="5">
    <source>
        <dbReference type="PROSITE" id="PS50966"/>
    </source>
</evidence>
<evidence type="ECO:0000313" key="6">
    <source>
        <dbReference type="EMBL" id="GER25110.1"/>
    </source>
</evidence>
<dbReference type="Proteomes" id="UP000325081">
    <property type="component" value="Unassembled WGS sequence"/>
</dbReference>